<dbReference type="Gene3D" id="3.50.30.60">
    <property type="entry name" value="LD-carboxypeptidase A C-terminal domain-like"/>
    <property type="match status" value="1"/>
</dbReference>
<evidence type="ECO:0000259" key="4">
    <source>
        <dbReference type="Pfam" id="PF02016"/>
    </source>
</evidence>
<organism evidence="5 6">
    <name type="scientific">Lagenidium giganteum</name>
    <dbReference type="NCBI Taxonomy" id="4803"/>
    <lineage>
        <taxon>Eukaryota</taxon>
        <taxon>Sar</taxon>
        <taxon>Stramenopiles</taxon>
        <taxon>Oomycota</taxon>
        <taxon>Peronosporomycetes</taxon>
        <taxon>Pythiales</taxon>
        <taxon>Pythiaceae</taxon>
    </lineage>
</organism>
<comment type="similarity">
    <text evidence="1">Belongs to the peptidase S66 family.</text>
</comment>
<gene>
    <name evidence="5" type="ORF">N0F65_002563</name>
</gene>
<evidence type="ECO:0000313" key="5">
    <source>
        <dbReference type="EMBL" id="DAZ94423.1"/>
    </source>
</evidence>
<dbReference type="EMBL" id="DAKRPA010000251">
    <property type="protein sequence ID" value="DAZ94423.1"/>
    <property type="molecule type" value="Genomic_DNA"/>
</dbReference>
<feature type="domain" description="LD-carboxypeptidase N-terminal" evidence="4">
    <location>
        <begin position="26"/>
        <end position="173"/>
    </location>
</feature>
<dbReference type="SUPFAM" id="SSF52317">
    <property type="entry name" value="Class I glutamine amidotransferase-like"/>
    <property type="match status" value="1"/>
</dbReference>
<dbReference type="InterPro" id="IPR027478">
    <property type="entry name" value="LdcA_N"/>
</dbReference>
<name>A0AAV2YMA4_9STRA</name>
<evidence type="ECO:0000313" key="6">
    <source>
        <dbReference type="Proteomes" id="UP001146120"/>
    </source>
</evidence>
<proteinExistence type="inferred from homology"/>
<dbReference type="InterPro" id="IPR003507">
    <property type="entry name" value="S66_fam"/>
</dbReference>
<evidence type="ECO:0000256" key="3">
    <source>
        <dbReference type="SAM" id="MobiDB-lite"/>
    </source>
</evidence>
<feature type="compositionally biased region" description="Low complexity" evidence="3">
    <location>
        <begin position="409"/>
        <end position="420"/>
    </location>
</feature>
<dbReference type="Proteomes" id="UP001146120">
    <property type="component" value="Unassembled WGS sequence"/>
</dbReference>
<comment type="caution">
    <text evidence="5">The sequence shown here is derived from an EMBL/GenBank/DDBJ whole genome shotgun (WGS) entry which is preliminary data.</text>
</comment>
<dbReference type="InterPro" id="IPR040449">
    <property type="entry name" value="Peptidase_S66_N"/>
</dbReference>
<dbReference type="GO" id="GO:0016787">
    <property type="term" value="F:hydrolase activity"/>
    <property type="evidence" value="ECO:0007669"/>
    <property type="project" value="UniProtKB-KW"/>
</dbReference>
<feature type="region of interest" description="Disordered" evidence="3">
    <location>
        <begin position="407"/>
        <end position="433"/>
    </location>
</feature>
<dbReference type="CDD" id="cd07062">
    <property type="entry name" value="Peptidase_S66_mccF_like"/>
    <property type="match status" value="1"/>
</dbReference>
<dbReference type="AlphaFoldDB" id="A0AAV2YMA4"/>
<keyword evidence="2" id="KW-0378">Hydrolase</keyword>
<dbReference type="InterPro" id="IPR027461">
    <property type="entry name" value="Carboxypeptidase_A_C_sf"/>
</dbReference>
<dbReference type="Gene3D" id="3.40.50.10740">
    <property type="entry name" value="Class I glutamine amidotransferase-like"/>
    <property type="match status" value="1"/>
</dbReference>
<evidence type="ECO:0000256" key="1">
    <source>
        <dbReference type="ARBA" id="ARBA00010233"/>
    </source>
</evidence>
<dbReference type="PANTHER" id="PTHR30237">
    <property type="entry name" value="MURAMOYLTETRAPEPTIDE CARBOXYPEPTIDASE"/>
    <property type="match status" value="1"/>
</dbReference>
<evidence type="ECO:0000256" key="2">
    <source>
        <dbReference type="ARBA" id="ARBA00022801"/>
    </source>
</evidence>
<dbReference type="PANTHER" id="PTHR30237:SF4">
    <property type="entry name" value="LD-CARBOXYPEPTIDASE C-TERMINAL DOMAIN-CONTAINING PROTEIN"/>
    <property type="match status" value="1"/>
</dbReference>
<accession>A0AAV2YMA4</accession>
<reference evidence="5" key="2">
    <citation type="journal article" date="2023" name="Microbiol Resour">
        <title>Decontamination and Annotation of the Draft Genome Sequence of the Oomycete Lagenidium giganteum ARSEF 373.</title>
        <authorList>
            <person name="Morgan W.R."/>
            <person name="Tartar A."/>
        </authorList>
    </citation>
    <scope>NUCLEOTIDE SEQUENCE</scope>
    <source>
        <strain evidence="5">ARSEF 373</strain>
    </source>
</reference>
<sequence length="433" mass="47583">MADDNPAAWHTTMPIKPSRLRRGDTVALLAPSSGLAALVPHRLEQAKRCIQALGYVVKVYPSVERRPSDNMSVFIESEQAEGRVLDPALYSPAFPTYGSADGLMRARELMDAFQDPDVRAILCTIGGFNSHESLEYLDFDVIRANPKIFCGFSDITTLHLALAARADLVSFYGPSAICQFGEFPHPLSYTVEYFSKAVCENEPIGAISPSTEWTDDKTANWFTQSDIEYVDKMKPNAGYEWLRPGSATGRLLGGCLPVLMNVRGTKYMPDMTRTSEVDGVCRRTCAPCRAVYKQVKALKFPHRKLFTRAEDIDDRAPVLEAFLQAVVVELGKWSGCPRGRKVTAVVLGKLLGVNLLMHLWCLDMKLADAQQLAALDNQKEVVEAVPTVVVTTSDLQHLETEVDAELEPVPSSVVSSGVTSDSEHSQLVEAATV</sequence>
<reference evidence="5" key="1">
    <citation type="submission" date="2022-11" db="EMBL/GenBank/DDBJ databases">
        <authorList>
            <person name="Morgan W.R."/>
            <person name="Tartar A."/>
        </authorList>
    </citation>
    <scope>NUCLEOTIDE SEQUENCE</scope>
    <source>
        <strain evidence="5">ARSEF 373</strain>
    </source>
</reference>
<dbReference type="Pfam" id="PF02016">
    <property type="entry name" value="Peptidase_S66"/>
    <property type="match status" value="1"/>
</dbReference>
<dbReference type="SUPFAM" id="SSF141986">
    <property type="entry name" value="LD-carboxypeptidase A C-terminal domain-like"/>
    <property type="match status" value="1"/>
</dbReference>
<protein>
    <recommendedName>
        <fullName evidence="4">LD-carboxypeptidase N-terminal domain-containing protein</fullName>
    </recommendedName>
</protein>
<dbReference type="InterPro" id="IPR029062">
    <property type="entry name" value="Class_I_gatase-like"/>
</dbReference>
<keyword evidence="6" id="KW-1185">Reference proteome</keyword>